<dbReference type="AlphaFoldDB" id="A0A315VZV3"/>
<dbReference type="InterPro" id="IPR008996">
    <property type="entry name" value="IL1/FGF"/>
</dbReference>
<comment type="caution">
    <text evidence="2">The sequence shown here is derived from an EMBL/GenBank/DDBJ whole genome shotgun (WGS) entry which is preliminary data.</text>
</comment>
<organism evidence="2 3">
    <name type="scientific">Gambusia affinis</name>
    <name type="common">Western mosquitofish</name>
    <name type="synonym">Heterandria affinis</name>
    <dbReference type="NCBI Taxonomy" id="33528"/>
    <lineage>
        <taxon>Eukaryota</taxon>
        <taxon>Metazoa</taxon>
        <taxon>Chordata</taxon>
        <taxon>Craniata</taxon>
        <taxon>Vertebrata</taxon>
        <taxon>Euteleostomi</taxon>
        <taxon>Actinopterygii</taxon>
        <taxon>Neopterygii</taxon>
        <taxon>Teleostei</taxon>
        <taxon>Neoteleostei</taxon>
        <taxon>Acanthomorphata</taxon>
        <taxon>Ovalentaria</taxon>
        <taxon>Atherinomorphae</taxon>
        <taxon>Cyprinodontiformes</taxon>
        <taxon>Poeciliidae</taxon>
        <taxon>Poeciliinae</taxon>
        <taxon>Gambusia</taxon>
    </lineage>
</organism>
<feature type="region of interest" description="Disordered" evidence="1">
    <location>
        <begin position="1"/>
        <end position="32"/>
    </location>
</feature>
<keyword evidence="3" id="KW-1185">Reference proteome</keyword>
<feature type="compositionally biased region" description="Low complexity" evidence="1">
    <location>
        <begin position="14"/>
        <end position="23"/>
    </location>
</feature>
<gene>
    <name evidence="2" type="ORF">CCH79_00020943</name>
</gene>
<sequence>MQRGWRCSSRQPPAAAAGTAAAAGQGGSEKLPAHHPEHWSFWRGTMQLTPLALFLIVLHVCGRAESRVRLRRPQAGGTEATAPARPGRLRLDLRPNAPHLGESAPDSTTVFTAARISNGSIILPVAAAPDSWVLIFDLRRRRFLCVAINRQLYKSRQKDRGHCLFRHIWFMRAERHDLFSSVSRSWLVKLGVGGPRAVRGGALDGWSVKRQRRSEEVNPSDPLRIESHPSPPVKDVEPNQAGAVSKETITSCDDPLRVLRPNGHGSPVKTNIAERAEQE</sequence>
<evidence type="ECO:0000256" key="1">
    <source>
        <dbReference type="SAM" id="MobiDB-lite"/>
    </source>
</evidence>
<feature type="region of interest" description="Disordered" evidence="1">
    <location>
        <begin position="210"/>
        <end position="279"/>
    </location>
</feature>
<proteinExistence type="predicted"/>
<evidence type="ECO:0000313" key="3">
    <source>
        <dbReference type="Proteomes" id="UP000250572"/>
    </source>
</evidence>
<dbReference type="SUPFAM" id="SSF50353">
    <property type="entry name" value="Cytokine"/>
    <property type="match status" value="1"/>
</dbReference>
<accession>A0A315VZV3</accession>
<dbReference type="Proteomes" id="UP000250572">
    <property type="component" value="Unassembled WGS sequence"/>
</dbReference>
<reference evidence="2 3" key="1">
    <citation type="journal article" date="2018" name="G3 (Bethesda)">
        <title>A High-Quality Reference Genome for the Invasive Mosquitofish Gambusia affinis Using a Chicago Library.</title>
        <authorList>
            <person name="Hoffberg S.L."/>
            <person name="Troendle N.J."/>
            <person name="Glenn T.C."/>
            <person name="Mahmud O."/>
            <person name="Louha S."/>
            <person name="Chalopin D."/>
            <person name="Bennetzen J.L."/>
            <person name="Mauricio R."/>
        </authorList>
    </citation>
    <scope>NUCLEOTIDE SEQUENCE [LARGE SCALE GENOMIC DNA]</scope>
    <source>
        <strain evidence="2">NE01/NJP1002.9</strain>
        <tissue evidence="2">Muscle</tissue>
    </source>
</reference>
<name>A0A315VZV3_GAMAF</name>
<evidence type="ECO:0000313" key="2">
    <source>
        <dbReference type="EMBL" id="PWA28508.1"/>
    </source>
</evidence>
<protein>
    <submittedName>
        <fullName evidence="2">Uncharacterized protein</fullName>
    </submittedName>
</protein>
<dbReference type="EMBL" id="NHOQ01000825">
    <property type="protein sequence ID" value="PWA28508.1"/>
    <property type="molecule type" value="Genomic_DNA"/>
</dbReference>
<dbReference type="Gene3D" id="2.80.10.50">
    <property type="match status" value="1"/>
</dbReference>